<comment type="caution">
    <text evidence="19">The sequence shown here is derived from an EMBL/GenBank/DDBJ whole genome shotgun (WGS) entry which is preliminary data.</text>
</comment>
<dbReference type="Pfam" id="PF07992">
    <property type="entry name" value="Pyr_redox_2"/>
    <property type="match status" value="1"/>
</dbReference>
<comment type="subcellular location">
    <subcellularLocation>
        <location evidence="1">Cytoplasm</location>
    </subcellularLocation>
</comment>
<dbReference type="Gene3D" id="3.50.50.60">
    <property type="entry name" value="FAD/NAD(P)-binding domain"/>
    <property type="match status" value="2"/>
</dbReference>
<organism evidence="19 20">
    <name type="scientific">[Clostridium] asparagiforme DSM 15981</name>
    <dbReference type="NCBI Taxonomy" id="518636"/>
    <lineage>
        <taxon>Bacteria</taxon>
        <taxon>Bacillati</taxon>
        <taxon>Bacillota</taxon>
        <taxon>Clostridia</taxon>
        <taxon>Lachnospirales</taxon>
        <taxon>Lachnospiraceae</taxon>
        <taxon>Enterocloster</taxon>
    </lineage>
</organism>
<evidence type="ECO:0000256" key="9">
    <source>
        <dbReference type="ARBA" id="ARBA00023027"/>
    </source>
</evidence>
<dbReference type="PIRSF" id="PIRSF000350">
    <property type="entry name" value="Mercury_reductase_MerA"/>
    <property type="match status" value="1"/>
</dbReference>
<keyword evidence="11 16" id="KW-0676">Redox-active center</keyword>
<dbReference type="NCBIfam" id="TIGR01350">
    <property type="entry name" value="lipoamide_DH"/>
    <property type="match status" value="1"/>
</dbReference>
<keyword evidence="10" id="KW-1015">Disulfide bond</keyword>
<dbReference type="PROSITE" id="PS00076">
    <property type="entry name" value="PYRIDINE_REDOX_1"/>
    <property type="match status" value="1"/>
</dbReference>
<dbReference type="HOGENOM" id="CLU_016755_0_3_9"/>
<evidence type="ECO:0000256" key="16">
    <source>
        <dbReference type="RuleBase" id="RU003692"/>
    </source>
</evidence>
<comment type="similarity">
    <text evidence="2 16">Belongs to the class-I pyridine nucleotide-disulfide oxidoreductase family.</text>
</comment>
<dbReference type="AlphaFoldDB" id="C0CTP5"/>
<feature type="binding site" evidence="14">
    <location>
        <begin position="184"/>
        <end position="191"/>
    </location>
    <ligand>
        <name>NAD(+)</name>
        <dbReference type="ChEBI" id="CHEBI:57540"/>
    </ligand>
</feature>
<evidence type="ECO:0000259" key="18">
    <source>
        <dbReference type="Pfam" id="PF07992"/>
    </source>
</evidence>
<evidence type="ECO:0000256" key="6">
    <source>
        <dbReference type="ARBA" id="ARBA00022630"/>
    </source>
</evidence>
<dbReference type="PANTHER" id="PTHR22912:SF217">
    <property type="entry name" value="DIHYDROLIPOYL DEHYDROGENASE"/>
    <property type="match status" value="1"/>
</dbReference>
<dbReference type="PRINTS" id="PR00368">
    <property type="entry name" value="FADPNR"/>
</dbReference>
<feature type="binding site" evidence="14">
    <location>
        <position position="207"/>
    </location>
    <ligand>
        <name>NAD(+)</name>
        <dbReference type="ChEBI" id="CHEBI:57540"/>
    </ligand>
</feature>
<keyword evidence="7 14" id="KW-0274">FAD</keyword>
<evidence type="ECO:0000256" key="1">
    <source>
        <dbReference type="ARBA" id="ARBA00004496"/>
    </source>
</evidence>
<evidence type="ECO:0000259" key="17">
    <source>
        <dbReference type="Pfam" id="PF02852"/>
    </source>
</evidence>
<keyword evidence="14" id="KW-0547">Nucleotide-binding</keyword>
<sequence>MKGIELIMADRYDLIVIGAGPGGYEAAIEAAKSGMKTALIERRELGGTCLNRGCIPTKTLLHTAELYREVRGASTIGLEAENLRCNMAQLQARKNAVVEQLRGGIASLMKANKVTVIQGSASIVDSGRVRIEPEGTELETEHILIATGSTPAVPPIPGADLPGVVTSDELLDCDALPQSLVIIGGGVIGMEFASVFSALGCRVTVIEALERILANMDKEISQNLKMIMKKRGVDIHASAMVQEIAADPEGGLTCRYAEKDKPAQAQGGLVLIATGRRACTEGLFAADASEAVTSMAMERGRIQVNGRFETSVPGIYAIGDVTGGIQLAHAATAQGRNAVAAMAGKEPSIDLSVIPGCVYTDPEIGCAGITADEAKAAGLEIISRKYVMGANGKSVLSGQERGFIKIVAASDTHRILGAQMMCARATDMISQFSAAIVNGLTLEDLARVVFPHPTFSEAIGEAAR</sequence>
<dbReference type="Proteomes" id="UP000004756">
    <property type="component" value="Unassembled WGS sequence"/>
</dbReference>
<dbReference type="FunFam" id="3.30.390.30:FF:000001">
    <property type="entry name" value="Dihydrolipoyl dehydrogenase"/>
    <property type="match status" value="1"/>
</dbReference>
<dbReference type="GO" id="GO:0004148">
    <property type="term" value="F:dihydrolipoyl dehydrogenase (NADH) activity"/>
    <property type="evidence" value="ECO:0007669"/>
    <property type="project" value="UniProtKB-EC"/>
</dbReference>
<feature type="binding site" evidence="14">
    <location>
        <begin position="147"/>
        <end position="149"/>
    </location>
    <ligand>
        <name>FAD</name>
        <dbReference type="ChEBI" id="CHEBI:57692"/>
    </ligand>
</feature>
<comment type="cofactor">
    <cofactor evidence="14 16">
        <name>FAD</name>
        <dbReference type="ChEBI" id="CHEBI:57692"/>
    </cofactor>
    <text evidence="14 16">Binds 1 FAD per subunit.</text>
</comment>
<evidence type="ECO:0000256" key="4">
    <source>
        <dbReference type="ARBA" id="ARBA00016961"/>
    </source>
</evidence>
<dbReference type="PRINTS" id="PR00411">
    <property type="entry name" value="PNDRDTASEI"/>
</dbReference>
<name>C0CTP5_9FIRM</name>
<evidence type="ECO:0000256" key="2">
    <source>
        <dbReference type="ARBA" id="ARBA00007532"/>
    </source>
</evidence>
<protein>
    <recommendedName>
        <fullName evidence="4 16">Dihydrolipoyl dehydrogenase</fullName>
        <ecNumber evidence="3 16">1.8.1.4</ecNumber>
    </recommendedName>
</protein>
<dbReference type="PANTHER" id="PTHR22912">
    <property type="entry name" value="DISULFIDE OXIDOREDUCTASE"/>
    <property type="match status" value="1"/>
</dbReference>
<reference evidence="19 20" key="2">
    <citation type="submission" date="2009-02" db="EMBL/GenBank/DDBJ databases">
        <title>Draft genome sequence of Clostridium asparagiforme (DSM 15981).</title>
        <authorList>
            <person name="Sudarsanam P."/>
            <person name="Ley R."/>
            <person name="Guruge J."/>
            <person name="Turnbaugh P.J."/>
            <person name="Mahowald M."/>
            <person name="Liep D."/>
            <person name="Gordon J."/>
        </authorList>
    </citation>
    <scope>NUCLEOTIDE SEQUENCE [LARGE SCALE GENOMIC DNA]</scope>
    <source>
        <strain evidence="19 20">DSM 15981</strain>
    </source>
</reference>
<feature type="active site" description="Proton acceptor" evidence="13">
    <location>
        <position position="452"/>
    </location>
</feature>
<dbReference type="InterPro" id="IPR016156">
    <property type="entry name" value="FAD/NAD-linked_Rdtase_dimer_sf"/>
</dbReference>
<evidence type="ECO:0000313" key="20">
    <source>
        <dbReference type="Proteomes" id="UP000004756"/>
    </source>
</evidence>
<dbReference type="InterPro" id="IPR001100">
    <property type="entry name" value="Pyr_nuc-diS_OxRdtase"/>
</dbReference>
<keyword evidence="9 14" id="KW-0520">NAD</keyword>
<evidence type="ECO:0000256" key="12">
    <source>
        <dbReference type="ARBA" id="ARBA00049187"/>
    </source>
</evidence>
<evidence type="ECO:0000256" key="14">
    <source>
        <dbReference type="PIRSR" id="PIRSR000350-3"/>
    </source>
</evidence>
<evidence type="ECO:0000256" key="7">
    <source>
        <dbReference type="ARBA" id="ARBA00022827"/>
    </source>
</evidence>
<reference evidence="19 20" key="1">
    <citation type="submission" date="2009-01" db="EMBL/GenBank/DDBJ databases">
        <authorList>
            <person name="Fulton L."/>
            <person name="Clifton S."/>
            <person name="Fulton B."/>
            <person name="Xu J."/>
            <person name="Minx P."/>
            <person name="Pepin K.H."/>
            <person name="Johnson M."/>
            <person name="Bhonagiri V."/>
            <person name="Nash W.E."/>
            <person name="Mardis E.R."/>
            <person name="Wilson R.K."/>
        </authorList>
    </citation>
    <scope>NUCLEOTIDE SEQUENCE [LARGE SCALE GENOMIC DNA]</scope>
    <source>
        <strain evidence="19 20">DSM 15981</strain>
    </source>
</reference>
<comment type="miscellaneous">
    <text evidence="16">The active site is a redox-active disulfide bond.</text>
</comment>
<keyword evidence="20" id="KW-1185">Reference proteome</keyword>
<evidence type="ECO:0000256" key="15">
    <source>
        <dbReference type="PIRSR" id="PIRSR000350-4"/>
    </source>
</evidence>
<evidence type="ECO:0000256" key="10">
    <source>
        <dbReference type="ARBA" id="ARBA00023157"/>
    </source>
</evidence>
<evidence type="ECO:0000313" key="19">
    <source>
        <dbReference type="EMBL" id="EEG57540.1"/>
    </source>
</evidence>
<dbReference type="GO" id="GO:0006103">
    <property type="term" value="P:2-oxoglutarate metabolic process"/>
    <property type="evidence" value="ECO:0007669"/>
    <property type="project" value="TreeGrafter"/>
</dbReference>
<dbReference type="InterPro" id="IPR036188">
    <property type="entry name" value="FAD/NAD-bd_sf"/>
</dbReference>
<evidence type="ECO:0000256" key="3">
    <source>
        <dbReference type="ARBA" id="ARBA00012608"/>
    </source>
</evidence>
<accession>C0CTP5</accession>
<feature type="domain" description="Pyridine nucleotide-disulphide oxidoreductase dimerisation" evidence="17">
    <location>
        <begin position="354"/>
        <end position="463"/>
    </location>
</feature>
<dbReference type="SUPFAM" id="SSF51905">
    <property type="entry name" value="FAD/NAD(P)-binding domain"/>
    <property type="match status" value="1"/>
</dbReference>
<keyword evidence="8 16" id="KW-0560">Oxidoreductase</keyword>
<proteinExistence type="inferred from homology"/>
<dbReference type="EMBL" id="ACCJ01000017">
    <property type="protein sequence ID" value="EEG57540.1"/>
    <property type="molecule type" value="Genomic_DNA"/>
</dbReference>
<dbReference type="InterPro" id="IPR023753">
    <property type="entry name" value="FAD/NAD-binding_dom"/>
</dbReference>
<keyword evidence="6 16" id="KW-0285">Flavoprotein</keyword>
<dbReference type="GO" id="GO:0050660">
    <property type="term" value="F:flavin adenine dinucleotide binding"/>
    <property type="evidence" value="ECO:0007669"/>
    <property type="project" value="InterPro"/>
</dbReference>
<dbReference type="InterPro" id="IPR006258">
    <property type="entry name" value="Lipoamide_DH"/>
</dbReference>
<feature type="binding site" evidence="14">
    <location>
        <position position="320"/>
    </location>
    <ligand>
        <name>FAD</name>
        <dbReference type="ChEBI" id="CHEBI:57692"/>
    </ligand>
</feature>
<dbReference type="Gene3D" id="3.30.390.30">
    <property type="match status" value="1"/>
</dbReference>
<feature type="domain" description="FAD/NAD(P)-binding" evidence="18">
    <location>
        <begin position="12"/>
        <end position="335"/>
    </location>
</feature>
<feature type="disulfide bond" description="Redox-active" evidence="15">
    <location>
        <begin position="49"/>
        <end position="54"/>
    </location>
</feature>
<feature type="binding site" evidence="14">
    <location>
        <position position="58"/>
    </location>
    <ligand>
        <name>FAD</name>
        <dbReference type="ChEBI" id="CHEBI:57692"/>
    </ligand>
</feature>
<dbReference type="Pfam" id="PF02852">
    <property type="entry name" value="Pyr_redox_dim"/>
    <property type="match status" value="1"/>
</dbReference>
<evidence type="ECO:0000256" key="5">
    <source>
        <dbReference type="ARBA" id="ARBA00022490"/>
    </source>
</evidence>
<keyword evidence="5" id="KW-0963">Cytoplasm</keyword>
<evidence type="ECO:0000256" key="8">
    <source>
        <dbReference type="ARBA" id="ARBA00023002"/>
    </source>
</evidence>
<evidence type="ECO:0000256" key="13">
    <source>
        <dbReference type="PIRSR" id="PIRSR000350-2"/>
    </source>
</evidence>
<dbReference type="InterPro" id="IPR012999">
    <property type="entry name" value="Pyr_OxRdtase_I_AS"/>
</dbReference>
<dbReference type="InterPro" id="IPR050151">
    <property type="entry name" value="Class-I_Pyr_Nuc-Dis_Oxidored"/>
</dbReference>
<evidence type="ECO:0000256" key="11">
    <source>
        <dbReference type="ARBA" id="ARBA00023284"/>
    </source>
</evidence>
<gene>
    <name evidence="19" type="primary">lpdA</name>
    <name evidence="19" type="ORF">CLOSTASPAR_00343</name>
</gene>
<dbReference type="InterPro" id="IPR004099">
    <property type="entry name" value="Pyr_nucl-diS_OxRdtase_dimer"/>
</dbReference>
<comment type="catalytic activity">
    <reaction evidence="12 16">
        <text>N(6)-[(R)-dihydrolipoyl]-L-lysyl-[protein] + NAD(+) = N(6)-[(R)-lipoyl]-L-lysyl-[protein] + NADH + H(+)</text>
        <dbReference type="Rhea" id="RHEA:15045"/>
        <dbReference type="Rhea" id="RHEA-COMP:10474"/>
        <dbReference type="Rhea" id="RHEA-COMP:10475"/>
        <dbReference type="ChEBI" id="CHEBI:15378"/>
        <dbReference type="ChEBI" id="CHEBI:57540"/>
        <dbReference type="ChEBI" id="CHEBI:57945"/>
        <dbReference type="ChEBI" id="CHEBI:83099"/>
        <dbReference type="ChEBI" id="CHEBI:83100"/>
        <dbReference type="EC" id="1.8.1.4"/>
    </reaction>
</comment>
<feature type="binding site" evidence="14">
    <location>
        <position position="275"/>
    </location>
    <ligand>
        <name>NAD(+)</name>
        <dbReference type="ChEBI" id="CHEBI:57540"/>
    </ligand>
</feature>
<dbReference type="GO" id="GO:0005737">
    <property type="term" value="C:cytoplasm"/>
    <property type="evidence" value="ECO:0007669"/>
    <property type="project" value="UniProtKB-SubCell"/>
</dbReference>
<dbReference type="EC" id="1.8.1.4" evidence="3 16"/>
<dbReference type="SUPFAM" id="SSF55424">
    <property type="entry name" value="FAD/NAD-linked reductases, dimerisation (C-terminal) domain"/>
    <property type="match status" value="1"/>
</dbReference>